<dbReference type="InterPro" id="IPR015424">
    <property type="entry name" value="PyrdxlP-dep_Trfase"/>
</dbReference>
<keyword evidence="3" id="KW-0663">Pyridoxal phosphate</keyword>
<dbReference type="Gene3D" id="3.40.640.10">
    <property type="entry name" value="Type I PLP-dependent aspartate aminotransferase-like (Major domain)"/>
    <property type="match status" value="1"/>
</dbReference>
<keyword evidence="8" id="KW-1185">Reference proteome</keyword>
<dbReference type="Proteomes" id="UP000554054">
    <property type="component" value="Unassembled WGS sequence"/>
</dbReference>
<protein>
    <recommendedName>
        <fullName evidence="2">cysteine-S-conjugate beta-lyase</fullName>
        <ecNumber evidence="2">4.4.1.13</ecNumber>
    </recommendedName>
</protein>
<evidence type="ECO:0000256" key="1">
    <source>
        <dbReference type="ARBA" id="ARBA00001933"/>
    </source>
</evidence>
<organism evidence="7 8">
    <name type="scientific">Janibacter cremeus</name>
    <dbReference type="NCBI Taxonomy" id="1285192"/>
    <lineage>
        <taxon>Bacteria</taxon>
        <taxon>Bacillati</taxon>
        <taxon>Actinomycetota</taxon>
        <taxon>Actinomycetes</taxon>
        <taxon>Micrococcales</taxon>
        <taxon>Intrasporangiaceae</taxon>
        <taxon>Janibacter</taxon>
    </lineage>
</organism>
<dbReference type="InterPro" id="IPR015422">
    <property type="entry name" value="PyrdxlP-dep_Trfase_small"/>
</dbReference>
<evidence type="ECO:0000256" key="4">
    <source>
        <dbReference type="ARBA" id="ARBA00023239"/>
    </source>
</evidence>
<dbReference type="RefSeq" id="WP_185989703.1">
    <property type="nucleotide sequence ID" value="NZ_JACCAE010000001.1"/>
</dbReference>
<evidence type="ECO:0000256" key="5">
    <source>
        <dbReference type="ARBA" id="ARBA00037974"/>
    </source>
</evidence>
<proteinExistence type="inferred from homology"/>
<accession>A0A852VPN3</accession>
<gene>
    <name evidence="7" type="ORF">BJY20_000075</name>
</gene>
<dbReference type="EMBL" id="JACCAE010000001">
    <property type="protein sequence ID" value="NYF96683.1"/>
    <property type="molecule type" value="Genomic_DNA"/>
</dbReference>
<comment type="caution">
    <text evidence="7">The sequence shown here is derived from an EMBL/GenBank/DDBJ whole genome shotgun (WGS) entry which is preliminary data.</text>
</comment>
<reference evidence="7 8" key="1">
    <citation type="submission" date="2020-07" db="EMBL/GenBank/DDBJ databases">
        <title>Sequencing the genomes of 1000 actinobacteria strains.</title>
        <authorList>
            <person name="Klenk H.-P."/>
        </authorList>
    </citation>
    <scope>NUCLEOTIDE SEQUENCE [LARGE SCALE GENOMIC DNA]</scope>
    <source>
        <strain evidence="7 8">DSM 26154</strain>
    </source>
</reference>
<dbReference type="GO" id="GO:0030170">
    <property type="term" value="F:pyridoxal phosphate binding"/>
    <property type="evidence" value="ECO:0007669"/>
    <property type="project" value="InterPro"/>
</dbReference>
<evidence type="ECO:0000256" key="3">
    <source>
        <dbReference type="ARBA" id="ARBA00022898"/>
    </source>
</evidence>
<dbReference type="AlphaFoldDB" id="A0A852VPN3"/>
<dbReference type="InterPro" id="IPR004839">
    <property type="entry name" value="Aminotransferase_I/II_large"/>
</dbReference>
<name>A0A852VPN3_9MICO</name>
<dbReference type="CDD" id="cd00609">
    <property type="entry name" value="AAT_like"/>
    <property type="match status" value="1"/>
</dbReference>
<dbReference type="PANTHER" id="PTHR43525">
    <property type="entry name" value="PROTEIN MALY"/>
    <property type="match status" value="1"/>
</dbReference>
<dbReference type="InterPro" id="IPR015421">
    <property type="entry name" value="PyrdxlP-dep_Trfase_major"/>
</dbReference>
<dbReference type="Gene3D" id="3.90.1150.10">
    <property type="entry name" value="Aspartate Aminotransferase, domain 1"/>
    <property type="match status" value="1"/>
</dbReference>
<dbReference type="Pfam" id="PF00155">
    <property type="entry name" value="Aminotran_1_2"/>
    <property type="match status" value="1"/>
</dbReference>
<sequence>MHRHVLIHDASTCRRRTSIKWQHYDPDVLPLWVAEMDVKPAPAVADEIRRVVADGDLGYPVAGTYLEAVARWYARWSAATDPSRMALVTDAMSGVKGAIIAMTDPGDPVYVTVPVYPPFHSVVAASGRQKVPVALTTDGRLDVPALEAAFTSSPGRGAVLLSNPHNPTGTVPTAGELTDLARAAERNGVAIISDEVHAPLVLPGAQFTPIVSVPEARGALSVISAAKGWNLAGLKAAAVVGGPDASAAIGRVPADLAYTASHVAIRAHIAAMDEGQDWLADLVHDLAANRSLLGRLLEQHVPDVRWRPGEATYLAWLDCRALGLGDDPADHFLRHGRVALNSGVPFGGGRGHARLNFAASPVVLDEAVRRMAHGLDQRVDW</sequence>
<feature type="domain" description="Aminotransferase class I/classII large" evidence="6">
    <location>
        <begin position="61"/>
        <end position="370"/>
    </location>
</feature>
<dbReference type="PANTHER" id="PTHR43525:SF2">
    <property type="entry name" value="CYSTATHIONINE BETA-LYASE-RELATED"/>
    <property type="match status" value="1"/>
</dbReference>
<evidence type="ECO:0000259" key="6">
    <source>
        <dbReference type="Pfam" id="PF00155"/>
    </source>
</evidence>
<evidence type="ECO:0000313" key="7">
    <source>
        <dbReference type="EMBL" id="NYF96683.1"/>
    </source>
</evidence>
<keyword evidence="4 7" id="KW-0456">Lyase</keyword>
<evidence type="ECO:0000313" key="8">
    <source>
        <dbReference type="Proteomes" id="UP000554054"/>
    </source>
</evidence>
<comment type="similarity">
    <text evidence="5">Belongs to the class-II pyridoxal-phosphate-dependent aminotransferase family. MalY/PatB cystathionine beta-lyase subfamily.</text>
</comment>
<dbReference type="GO" id="GO:0047804">
    <property type="term" value="F:cysteine-S-conjugate beta-lyase activity"/>
    <property type="evidence" value="ECO:0007669"/>
    <property type="project" value="UniProtKB-EC"/>
</dbReference>
<dbReference type="EC" id="4.4.1.13" evidence="2"/>
<evidence type="ECO:0000256" key="2">
    <source>
        <dbReference type="ARBA" id="ARBA00012224"/>
    </source>
</evidence>
<comment type="cofactor">
    <cofactor evidence="1">
        <name>pyridoxal 5'-phosphate</name>
        <dbReference type="ChEBI" id="CHEBI:597326"/>
    </cofactor>
</comment>
<dbReference type="SUPFAM" id="SSF53383">
    <property type="entry name" value="PLP-dependent transferases"/>
    <property type="match status" value="1"/>
</dbReference>
<dbReference type="InterPro" id="IPR051798">
    <property type="entry name" value="Class-II_PLP-Dep_Aminotrans"/>
</dbReference>